<accession>A0A8H7ADI4</accession>
<protein>
    <submittedName>
        <fullName evidence="2">Uncharacterized protein</fullName>
    </submittedName>
</protein>
<name>A0A8H7ADI4_9EURO</name>
<keyword evidence="3" id="KW-1185">Reference proteome</keyword>
<evidence type="ECO:0000313" key="3">
    <source>
        <dbReference type="Proteomes" id="UP000606974"/>
    </source>
</evidence>
<dbReference type="Proteomes" id="UP000606974">
    <property type="component" value="Unassembled WGS sequence"/>
</dbReference>
<dbReference type="AlphaFoldDB" id="A0A8H7ADI4"/>
<reference evidence="2" key="1">
    <citation type="submission" date="2020-02" db="EMBL/GenBank/DDBJ databases">
        <authorList>
            <person name="Palmer J.M."/>
        </authorList>
    </citation>
    <scope>NUCLEOTIDE SEQUENCE</scope>
    <source>
        <strain evidence="2">EPUS1.4</strain>
        <tissue evidence="2">Thallus</tissue>
    </source>
</reference>
<feature type="region of interest" description="Disordered" evidence="1">
    <location>
        <begin position="70"/>
        <end position="94"/>
    </location>
</feature>
<proteinExistence type="predicted"/>
<dbReference type="EMBL" id="JAACFV010000118">
    <property type="protein sequence ID" value="KAF7505101.1"/>
    <property type="molecule type" value="Genomic_DNA"/>
</dbReference>
<evidence type="ECO:0000256" key="1">
    <source>
        <dbReference type="SAM" id="MobiDB-lite"/>
    </source>
</evidence>
<feature type="compositionally biased region" description="Basic and acidic residues" evidence="1">
    <location>
        <begin position="70"/>
        <end position="80"/>
    </location>
</feature>
<sequence>MSWTVFQQQPTQPAEPRLHLALFPKYWLSREKLETWLGKKFPEHVSMFDIEIRNDKWAFYIPRPLTREDQGELINERDEPPPNASLRRSQSVEP</sequence>
<organism evidence="2 3">
    <name type="scientific">Endocarpon pusillum</name>
    <dbReference type="NCBI Taxonomy" id="364733"/>
    <lineage>
        <taxon>Eukaryota</taxon>
        <taxon>Fungi</taxon>
        <taxon>Dikarya</taxon>
        <taxon>Ascomycota</taxon>
        <taxon>Pezizomycotina</taxon>
        <taxon>Eurotiomycetes</taxon>
        <taxon>Chaetothyriomycetidae</taxon>
        <taxon>Verrucariales</taxon>
        <taxon>Verrucariaceae</taxon>
        <taxon>Endocarpon</taxon>
    </lineage>
</organism>
<comment type="caution">
    <text evidence="2">The sequence shown here is derived from an EMBL/GenBank/DDBJ whole genome shotgun (WGS) entry which is preliminary data.</text>
</comment>
<gene>
    <name evidence="2" type="ORF">GJ744_001241</name>
</gene>
<evidence type="ECO:0000313" key="2">
    <source>
        <dbReference type="EMBL" id="KAF7505101.1"/>
    </source>
</evidence>